<reference evidence="3" key="1">
    <citation type="submission" date="2021-03" db="EMBL/GenBank/DDBJ databases">
        <authorList>
            <person name="Lu T."/>
            <person name="Wang Q."/>
            <person name="Han X."/>
        </authorList>
    </citation>
    <scope>NUCLEOTIDE SEQUENCE</scope>
    <source>
        <strain evidence="3">WQ 2009</strain>
    </source>
</reference>
<dbReference type="InterPro" id="IPR011048">
    <property type="entry name" value="Haem_d1_sf"/>
</dbReference>
<proteinExistence type="inferred from homology"/>
<keyword evidence="2" id="KW-0119">Carbohydrate metabolism</keyword>
<dbReference type="GO" id="GO:0006006">
    <property type="term" value="P:glucose metabolic process"/>
    <property type="evidence" value="ECO:0007669"/>
    <property type="project" value="UniProtKB-KW"/>
</dbReference>
<dbReference type="InterPro" id="IPR019405">
    <property type="entry name" value="Lactonase_7-beta_prop"/>
</dbReference>
<evidence type="ECO:0000313" key="4">
    <source>
        <dbReference type="Proteomes" id="UP000679691"/>
    </source>
</evidence>
<organism evidence="3 4">
    <name type="scientific">Rhinopithecimicrobium faecis</name>
    <dbReference type="NCBI Taxonomy" id="2820698"/>
    <lineage>
        <taxon>Bacteria</taxon>
        <taxon>Pseudomonadati</taxon>
        <taxon>Bacteroidota</taxon>
        <taxon>Sphingobacteriia</taxon>
        <taxon>Sphingobacteriales</taxon>
        <taxon>Sphingobacteriaceae</taxon>
        <taxon>Rhinopithecimicrobium</taxon>
    </lineage>
</organism>
<evidence type="ECO:0000256" key="2">
    <source>
        <dbReference type="ARBA" id="ARBA00022526"/>
    </source>
</evidence>
<dbReference type="PANTHER" id="PTHR30344">
    <property type="entry name" value="6-PHOSPHOGLUCONOLACTONASE-RELATED"/>
    <property type="match status" value="1"/>
</dbReference>
<dbReference type="RefSeq" id="WP_353545840.1">
    <property type="nucleotide sequence ID" value="NZ_JAGKSB010000002.1"/>
</dbReference>
<dbReference type="SUPFAM" id="SSF51004">
    <property type="entry name" value="C-terminal (heme d1) domain of cytochrome cd1-nitrite reductase"/>
    <property type="match status" value="1"/>
</dbReference>
<gene>
    <name evidence="3" type="ORF">J5U18_02045</name>
</gene>
<dbReference type="InterPro" id="IPR050282">
    <property type="entry name" value="Cycloisomerase_2"/>
</dbReference>
<dbReference type="Gene3D" id="2.130.10.10">
    <property type="entry name" value="YVTN repeat-like/Quinoprotein amine dehydrogenase"/>
    <property type="match status" value="1"/>
</dbReference>
<evidence type="ECO:0000256" key="1">
    <source>
        <dbReference type="ARBA" id="ARBA00005564"/>
    </source>
</evidence>
<protein>
    <submittedName>
        <fullName evidence="3">Lactonase family protein</fullName>
    </submittedName>
</protein>
<evidence type="ECO:0000313" key="3">
    <source>
        <dbReference type="EMBL" id="MBP3942357.1"/>
    </source>
</evidence>
<sequence length="363" mass="39442">MKIIVGLLSLFLPIILLGQQSIPLFVGSYTEAGKNQGLYSYQFDLQTGKASLLEAVDAKNPSFITRNAAGTRLYTVNEVGSGKGAVSAYAIENGKLRFLNSLLTKGDNPCHIALHPDGKWLSVANYSGGSLTTFTLDKKGSLKEIANFIQYKGSGPDLSRQEAPHVHSSFFNKKGNELYVQDLGRDLIAIYQTDKKGALSSSPVEIATSPGGGPRHIALAKNNRYLYVLLEMTGRILTYEKSADKWVFQQDIGINAADYQGKNGAAELKLSPDGKFLYATNRDKANSIAIYKVQNDGLLDLVEVLPVGGKGPRNFNITPDGKWLLIANQYSHNIAVFKRDIATGLITKTDADIAVHAPVCIIF</sequence>
<name>A0A8T4HA66_9SPHI</name>
<keyword evidence="4" id="KW-1185">Reference proteome</keyword>
<dbReference type="PANTHER" id="PTHR30344:SF1">
    <property type="entry name" value="6-PHOSPHOGLUCONOLACTONASE"/>
    <property type="match status" value="1"/>
</dbReference>
<dbReference type="EMBL" id="JAGKSB010000002">
    <property type="protein sequence ID" value="MBP3942357.1"/>
    <property type="molecule type" value="Genomic_DNA"/>
</dbReference>
<dbReference type="GO" id="GO:0017057">
    <property type="term" value="F:6-phosphogluconolactonase activity"/>
    <property type="evidence" value="ECO:0007669"/>
    <property type="project" value="TreeGrafter"/>
</dbReference>
<dbReference type="Proteomes" id="UP000679691">
    <property type="component" value="Unassembled WGS sequence"/>
</dbReference>
<dbReference type="InterPro" id="IPR015943">
    <property type="entry name" value="WD40/YVTN_repeat-like_dom_sf"/>
</dbReference>
<dbReference type="AlphaFoldDB" id="A0A8T4HA66"/>
<keyword evidence="2" id="KW-0313">Glucose metabolism</keyword>
<dbReference type="Pfam" id="PF10282">
    <property type="entry name" value="Lactonase"/>
    <property type="match status" value="1"/>
</dbReference>
<comment type="similarity">
    <text evidence="1">Belongs to the cycloisomerase 2 family.</text>
</comment>
<comment type="caution">
    <text evidence="3">The sequence shown here is derived from an EMBL/GenBank/DDBJ whole genome shotgun (WGS) entry which is preliminary data.</text>
</comment>
<accession>A0A8T4HA66</accession>